<sequence length="699" mass="76858">MTVEAEIDDPRDQFPIGMRVLAVDDDPTCLFLLEKLLRRCQYHVTTTNQAIKALNLLRENKDQFDLVISDVQMPDMDGFKLLELVGLEMDLPVIMLSINGDTKLVMKGITHGACDYLLKPVRIEELKNIWQHVIRRKKFDSKDRNNCGNQEKLHSGSVEGGPGSAGTLLDQNGKLNKKRKDQDEEEVEEHDENGPDNDDPSNQKKPRVVWSVDLHRKFVAAVNQLGIDKAVPKKILDLMNVEKLTRENVASHLQKYRLYLKRISCVANQQANMVAALGGTDASFLQMSSLNGVGNFQTLNGSGQFHNTAFRSFPPSGMLGRLSTSAGLGIHSLPSSGMTQLGHSQNSGSSTIDQVNFQQVIIPGNHNGSVLQGMPMSLQLDQLQHNKSVTRVRELSTAVDNTTVFPISSGLPDARMTIGSSSNPLLGVTNNTLMLEGAPQGAQTGKVFGNHSSVSFASLNSELSSPLPDHRRLNDNWSTAQSSGIQSNSFSSNDTFKQATMQPSNLRDNMSTMALQIGCDPCNVSSVSSISTQSQDLRADVQCRTNLISSNAGQVSNNAPAQRWDDHDQDGSYHSNVMCSSINSMIPVNGTVGPLGQHLEPKNTIFHTNMDFNSMEQSSFIDPSYMNHNEVNKSTMETSLKLKQGLFMDQRKPQGSFISGNFGSLEDIVSAMAKQYHAWVTLKGIHFVISWCLGWGLHT</sequence>
<protein>
    <recommendedName>
        <fullName evidence="18">Two-component response regulator</fullName>
    </recommendedName>
</protein>
<evidence type="ECO:0000256" key="1">
    <source>
        <dbReference type="ARBA" id="ARBA00004123"/>
    </source>
</evidence>
<gene>
    <name evidence="16" type="ORF">RGQ29_010331</name>
</gene>
<dbReference type="Pfam" id="PF00072">
    <property type="entry name" value="Response_reg"/>
    <property type="match status" value="1"/>
</dbReference>
<dbReference type="InterPro" id="IPR001789">
    <property type="entry name" value="Sig_transdc_resp-reg_receiver"/>
</dbReference>
<evidence type="ECO:0000256" key="13">
    <source>
        <dbReference type="SAM" id="MobiDB-lite"/>
    </source>
</evidence>
<dbReference type="InterPro" id="IPR001005">
    <property type="entry name" value="SANT/Myb"/>
</dbReference>
<evidence type="ECO:0000256" key="12">
    <source>
        <dbReference type="PROSITE-ProRule" id="PRU00169"/>
    </source>
</evidence>
<evidence type="ECO:0000256" key="2">
    <source>
        <dbReference type="ARBA" id="ARBA00006015"/>
    </source>
</evidence>
<evidence type="ECO:0000256" key="11">
    <source>
        <dbReference type="ARBA" id="ARBA00061767"/>
    </source>
</evidence>
<dbReference type="GO" id="GO:0000160">
    <property type="term" value="P:phosphorelay signal transduction system"/>
    <property type="evidence" value="ECO:0007669"/>
    <property type="project" value="UniProtKB-KW"/>
</dbReference>
<dbReference type="InterPro" id="IPR006447">
    <property type="entry name" value="Myb_dom_plants"/>
</dbReference>
<dbReference type="AlphaFoldDB" id="A0AAN7G235"/>
<keyword evidence="4" id="KW-0932">Cytokinin signaling pathway</keyword>
<evidence type="ECO:0000256" key="7">
    <source>
        <dbReference type="ARBA" id="ARBA00023125"/>
    </source>
</evidence>
<evidence type="ECO:0000313" key="17">
    <source>
        <dbReference type="Proteomes" id="UP001324115"/>
    </source>
</evidence>
<dbReference type="PIRSF" id="PIRSF036392">
    <property type="entry name" value="RR_ARR_type-B"/>
    <property type="match status" value="1"/>
</dbReference>
<dbReference type="InterPro" id="IPR045279">
    <property type="entry name" value="ARR-like"/>
</dbReference>
<dbReference type="GO" id="GO:0031537">
    <property type="term" value="P:regulation of anthocyanin metabolic process"/>
    <property type="evidence" value="ECO:0007669"/>
    <property type="project" value="UniProtKB-ARBA"/>
</dbReference>
<evidence type="ECO:0000259" key="15">
    <source>
        <dbReference type="PROSITE" id="PS51294"/>
    </source>
</evidence>
<dbReference type="FunFam" id="1.10.10.60:FF:000007">
    <property type="entry name" value="Two-component response regulator"/>
    <property type="match status" value="1"/>
</dbReference>
<dbReference type="PANTHER" id="PTHR43874:SF7">
    <property type="entry name" value="TWO-COMPONENT RESPONSE REGULATOR ARR10"/>
    <property type="match status" value="1"/>
</dbReference>
<evidence type="ECO:0000256" key="10">
    <source>
        <dbReference type="ARBA" id="ARBA00023242"/>
    </source>
</evidence>
<dbReference type="Proteomes" id="UP001324115">
    <property type="component" value="Unassembled WGS sequence"/>
</dbReference>
<organism evidence="16 17">
    <name type="scientific">Quercus rubra</name>
    <name type="common">Northern red oak</name>
    <name type="synonym">Quercus borealis</name>
    <dbReference type="NCBI Taxonomy" id="3512"/>
    <lineage>
        <taxon>Eukaryota</taxon>
        <taxon>Viridiplantae</taxon>
        <taxon>Streptophyta</taxon>
        <taxon>Embryophyta</taxon>
        <taxon>Tracheophyta</taxon>
        <taxon>Spermatophyta</taxon>
        <taxon>Magnoliopsida</taxon>
        <taxon>eudicotyledons</taxon>
        <taxon>Gunneridae</taxon>
        <taxon>Pentapetalae</taxon>
        <taxon>rosids</taxon>
        <taxon>fabids</taxon>
        <taxon>Fagales</taxon>
        <taxon>Fagaceae</taxon>
        <taxon>Quercus</taxon>
    </lineage>
</organism>
<dbReference type="PANTHER" id="PTHR43874">
    <property type="entry name" value="TWO-COMPONENT RESPONSE REGULATOR"/>
    <property type="match status" value="1"/>
</dbReference>
<keyword evidence="5" id="KW-0902">Two-component regulatory system</keyword>
<accession>A0AAN7G235</accession>
<dbReference type="CDD" id="cd17584">
    <property type="entry name" value="REC_typeB_ARR-like"/>
    <property type="match status" value="1"/>
</dbReference>
<dbReference type="InterPro" id="IPR009057">
    <property type="entry name" value="Homeodomain-like_sf"/>
</dbReference>
<evidence type="ECO:0000313" key="16">
    <source>
        <dbReference type="EMBL" id="KAK4600634.1"/>
    </source>
</evidence>
<dbReference type="EMBL" id="JAXUIC010000002">
    <property type="protein sequence ID" value="KAK4600634.1"/>
    <property type="molecule type" value="Genomic_DNA"/>
</dbReference>
<keyword evidence="10" id="KW-0539">Nucleus</keyword>
<dbReference type="GO" id="GO:0080113">
    <property type="term" value="P:regulation of seed growth"/>
    <property type="evidence" value="ECO:0007669"/>
    <property type="project" value="UniProtKB-ARBA"/>
</dbReference>
<evidence type="ECO:0000256" key="3">
    <source>
        <dbReference type="ARBA" id="ARBA00022553"/>
    </source>
</evidence>
<evidence type="ECO:0000256" key="9">
    <source>
        <dbReference type="ARBA" id="ARBA00023163"/>
    </source>
</evidence>
<comment type="subunit">
    <text evidence="11">Binds the target DNA as a monomer.</text>
</comment>
<evidence type="ECO:0000256" key="8">
    <source>
        <dbReference type="ARBA" id="ARBA00023159"/>
    </source>
</evidence>
<dbReference type="GO" id="GO:0005634">
    <property type="term" value="C:nucleus"/>
    <property type="evidence" value="ECO:0007669"/>
    <property type="project" value="UniProtKB-SubCell"/>
</dbReference>
<reference evidence="16 17" key="1">
    <citation type="journal article" date="2023" name="G3 (Bethesda)">
        <title>A haplotype-resolved chromosome-scale genome for Quercus rubra L. provides insights into the genetics of adaptive traits for red oak species.</title>
        <authorList>
            <person name="Kapoor B."/>
            <person name="Jenkins J."/>
            <person name="Schmutz J."/>
            <person name="Zhebentyayeva T."/>
            <person name="Kuelheim C."/>
            <person name="Coggeshall M."/>
            <person name="Heim C."/>
            <person name="Lasky J.R."/>
            <person name="Leites L."/>
            <person name="Islam-Faridi N."/>
            <person name="Romero-Severson J."/>
            <person name="DeLeo V.L."/>
            <person name="Lucas S.M."/>
            <person name="Lazic D."/>
            <person name="Gailing O."/>
            <person name="Carlson J."/>
            <person name="Staton M."/>
        </authorList>
    </citation>
    <scope>NUCLEOTIDE SEQUENCE [LARGE SCALE GENOMIC DNA]</scope>
    <source>
        <strain evidence="16">Pseudo-F2</strain>
    </source>
</reference>
<dbReference type="GO" id="GO:0010380">
    <property type="term" value="P:regulation of chlorophyll biosynthetic process"/>
    <property type="evidence" value="ECO:0007669"/>
    <property type="project" value="UniProtKB-ARBA"/>
</dbReference>
<dbReference type="GO" id="GO:0009414">
    <property type="term" value="P:response to water deprivation"/>
    <property type="evidence" value="ECO:0007669"/>
    <property type="project" value="UniProtKB-ARBA"/>
</dbReference>
<keyword evidence="8" id="KW-0010">Activator</keyword>
<feature type="compositionally biased region" description="Low complexity" evidence="13">
    <location>
        <begin position="481"/>
        <end position="493"/>
    </location>
</feature>
<dbReference type="GO" id="GO:0003677">
    <property type="term" value="F:DNA binding"/>
    <property type="evidence" value="ECO:0007669"/>
    <property type="project" value="UniProtKB-KW"/>
</dbReference>
<comment type="subcellular location">
    <subcellularLocation>
        <location evidence="1">Nucleus</location>
    </subcellularLocation>
</comment>
<evidence type="ECO:0000256" key="4">
    <source>
        <dbReference type="ARBA" id="ARBA00022864"/>
    </source>
</evidence>
<dbReference type="SMART" id="SM00448">
    <property type="entry name" value="REC"/>
    <property type="match status" value="1"/>
</dbReference>
<dbReference type="SUPFAM" id="SSF46689">
    <property type="entry name" value="Homeodomain-like"/>
    <property type="match status" value="1"/>
</dbReference>
<dbReference type="GO" id="GO:0080036">
    <property type="term" value="P:regulation of cytokinin-activated signaling pathway"/>
    <property type="evidence" value="ECO:0007669"/>
    <property type="project" value="UniProtKB-ARBA"/>
</dbReference>
<evidence type="ECO:0008006" key="18">
    <source>
        <dbReference type="Google" id="ProtNLM"/>
    </source>
</evidence>
<name>A0AAN7G235_QUERU</name>
<dbReference type="SUPFAM" id="SSF52172">
    <property type="entry name" value="CheY-like"/>
    <property type="match status" value="1"/>
</dbReference>
<keyword evidence="9" id="KW-0804">Transcription</keyword>
<feature type="domain" description="HTH myb-type" evidence="15">
    <location>
        <begin position="202"/>
        <end position="261"/>
    </location>
</feature>
<dbReference type="NCBIfam" id="TIGR01557">
    <property type="entry name" value="myb_SHAQKYF"/>
    <property type="match status" value="1"/>
</dbReference>
<feature type="modified residue" description="4-aspartylphosphate" evidence="12">
    <location>
        <position position="70"/>
    </location>
</feature>
<dbReference type="FunFam" id="3.40.50.2300:FF:000132">
    <property type="entry name" value="Two-component response regulator"/>
    <property type="match status" value="1"/>
</dbReference>
<dbReference type="InterPro" id="IPR017053">
    <property type="entry name" value="Response_reg_B-typ_pln"/>
</dbReference>
<dbReference type="Pfam" id="PF00249">
    <property type="entry name" value="Myb_DNA-binding"/>
    <property type="match status" value="1"/>
</dbReference>
<dbReference type="Gene3D" id="3.40.50.2300">
    <property type="match status" value="1"/>
</dbReference>
<dbReference type="GO" id="GO:0003700">
    <property type="term" value="F:DNA-binding transcription factor activity"/>
    <property type="evidence" value="ECO:0007669"/>
    <property type="project" value="InterPro"/>
</dbReference>
<evidence type="ECO:0000256" key="6">
    <source>
        <dbReference type="ARBA" id="ARBA00023015"/>
    </source>
</evidence>
<evidence type="ECO:0000256" key="5">
    <source>
        <dbReference type="ARBA" id="ARBA00023012"/>
    </source>
</evidence>
<dbReference type="PROSITE" id="PS50110">
    <property type="entry name" value="RESPONSE_REGULATORY"/>
    <property type="match status" value="1"/>
</dbReference>
<keyword evidence="3 12" id="KW-0597">Phosphoprotein</keyword>
<dbReference type="GO" id="GO:1990110">
    <property type="term" value="P:callus formation"/>
    <property type="evidence" value="ECO:0007669"/>
    <property type="project" value="UniProtKB-ARBA"/>
</dbReference>
<dbReference type="InterPro" id="IPR017930">
    <property type="entry name" value="Myb_dom"/>
</dbReference>
<dbReference type="GO" id="GO:0080022">
    <property type="term" value="P:primary root development"/>
    <property type="evidence" value="ECO:0007669"/>
    <property type="project" value="UniProtKB-ARBA"/>
</dbReference>
<dbReference type="Gene3D" id="1.10.10.60">
    <property type="entry name" value="Homeodomain-like"/>
    <property type="match status" value="1"/>
</dbReference>
<keyword evidence="7" id="KW-0238">DNA-binding</keyword>
<feature type="domain" description="Response regulatory" evidence="14">
    <location>
        <begin position="19"/>
        <end position="134"/>
    </location>
</feature>
<keyword evidence="17" id="KW-1185">Reference proteome</keyword>
<proteinExistence type="inferred from homology"/>
<dbReference type="InterPro" id="IPR011006">
    <property type="entry name" value="CheY-like_superfamily"/>
</dbReference>
<feature type="region of interest" description="Disordered" evidence="13">
    <location>
        <begin position="141"/>
        <end position="205"/>
    </location>
</feature>
<dbReference type="PROSITE" id="PS51294">
    <property type="entry name" value="HTH_MYB"/>
    <property type="match status" value="1"/>
</dbReference>
<dbReference type="GO" id="GO:0009736">
    <property type="term" value="P:cytokinin-activated signaling pathway"/>
    <property type="evidence" value="ECO:0007669"/>
    <property type="project" value="UniProtKB-KW"/>
</dbReference>
<comment type="similarity">
    <text evidence="2">Belongs to the ARR family. Type-B subfamily.</text>
</comment>
<dbReference type="GO" id="GO:0010082">
    <property type="term" value="P:regulation of root meristem growth"/>
    <property type="evidence" value="ECO:0007669"/>
    <property type="project" value="UniProtKB-ARBA"/>
</dbReference>
<comment type="caution">
    <text evidence="16">The sequence shown here is derived from an EMBL/GenBank/DDBJ whole genome shotgun (WGS) entry which is preliminary data.</text>
</comment>
<feature type="region of interest" description="Disordered" evidence="13">
    <location>
        <begin position="462"/>
        <end position="496"/>
    </location>
</feature>
<evidence type="ECO:0000259" key="14">
    <source>
        <dbReference type="PROSITE" id="PS50110"/>
    </source>
</evidence>
<keyword evidence="6" id="KW-0805">Transcription regulation</keyword>
<feature type="compositionally biased region" description="Acidic residues" evidence="13">
    <location>
        <begin position="183"/>
        <end position="199"/>
    </location>
</feature>
<dbReference type="GO" id="GO:0010492">
    <property type="term" value="P:maintenance of shoot apical meristem identity"/>
    <property type="evidence" value="ECO:0007669"/>
    <property type="project" value="UniProtKB-ARBA"/>
</dbReference>